<sequence>MEWDNDAIMKSFQKQIENCHEVGSTPIKPIDSRVEGGKSEIPMLLPQVEDPSLKPLLMAWYYAGYYSGRYQAFQEMKDNRQLK</sequence>
<evidence type="ECO:0008006" key="3">
    <source>
        <dbReference type="Google" id="ProtNLM"/>
    </source>
</evidence>
<evidence type="ECO:0000313" key="1">
    <source>
        <dbReference type="EMBL" id="CAG9310262.1"/>
    </source>
</evidence>
<dbReference type="InterPro" id="IPR047313">
    <property type="entry name" value="SMN_C"/>
</dbReference>
<dbReference type="Proteomes" id="UP001162131">
    <property type="component" value="Unassembled WGS sequence"/>
</dbReference>
<organism evidence="1 2">
    <name type="scientific">Blepharisma stoltei</name>
    <dbReference type="NCBI Taxonomy" id="1481888"/>
    <lineage>
        <taxon>Eukaryota</taxon>
        <taxon>Sar</taxon>
        <taxon>Alveolata</taxon>
        <taxon>Ciliophora</taxon>
        <taxon>Postciliodesmatophora</taxon>
        <taxon>Heterotrichea</taxon>
        <taxon>Heterotrichida</taxon>
        <taxon>Blepharismidae</taxon>
        <taxon>Blepharisma</taxon>
    </lineage>
</organism>
<proteinExistence type="predicted"/>
<reference evidence="1" key="1">
    <citation type="submission" date="2021-09" db="EMBL/GenBank/DDBJ databases">
        <authorList>
            <consortium name="AG Swart"/>
            <person name="Singh M."/>
            <person name="Singh A."/>
            <person name="Seah K."/>
            <person name="Emmerich C."/>
        </authorList>
    </citation>
    <scope>NUCLEOTIDE SEQUENCE</scope>
    <source>
        <strain evidence="1">ATCC30299</strain>
    </source>
</reference>
<comment type="caution">
    <text evidence="1">The sequence shown here is derived from an EMBL/GenBank/DDBJ whole genome shotgun (WGS) entry which is preliminary data.</text>
</comment>
<accession>A0AAU9I7K0</accession>
<keyword evidence="2" id="KW-1185">Reference proteome</keyword>
<gene>
    <name evidence="1" type="ORF">BSTOLATCC_MIC1116</name>
</gene>
<dbReference type="AlphaFoldDB" id="A0AAU9I7K0"/>
<evidence type="ECO:0000313" key="2">
    <source>
        <dbReference type="Proteomes" id="UP001162131"/>
    </source>
</evidence>
<dbReference type="CDD" id="cd22852">
    <property type="entry name" value="SMN_C"/>
    <property type="match status" value="1"/>
</dbReference>
<protein>
    <recommendedName>
        <fullName evidence="3">Survival motor neuron protein</fullName>
    </recommendedName>
</protein>
<dbReference type="EMBL" id="CAJZBQ010000002">
    <property type="protein sequence ID" value="CAG9310262.1"/>
    <property type="molecule type" value="Genomic_DNA"/>
</dbReference>
<name>A0AAU9I7K0_9CILI</name>